<dbReference type="eggNOG" id="ENOG50332NW">
    <property type="taxonomic scope" value="Bacteria"/>
</dbReference>
<accession>A0A1I1PL96</accession>
<name>A0A1I1PL96_RUMAL</name>
<sequence length="160" mass="19389">MPKITRREYEELYENAGLKNYQLRDLTDIELIHGYDLTLLPGYEELSTENKKLFEDTVVRLFNGHGLDTRKDLLPKCVHFVEEINFYKFIEEEDCNSVIGQEVYSLIKNRNGKYVHKKRIHRFTYEKGIPFKECKTYSKTYLRFELKGVWYHFTEAHEWY</sequence>
<reference evidence="1 2" key="1">
    <citation type="submission" date="2016-10" db="EMBL/GenBank/DDBJ databases">
        <authorList>
            <person name="de Groot N.N."/>
        </authorList>
    </citation>
    <scope>NUCLEOTIDE SEQUENCE [LARGE SCALE GENOMIC DNA]</scope>
    <source>
        <strain evidence="1 2">AR67</strain>
    </source>
</reference>
<proteinExistence type="predicted"/>
<evidence type="ECO:0000313" key="2">
    <source>
        <dbReference type="Proteomes" id="UP000182192"/>
    </source>
</evidence>
<dbReference type="OrthoDB" id="1913096at2"/>
<dbReference type="AlphaFoldDB" id="A0A1I1PL96"/>
<dbReference type="Proteomes" id="UP000182192">
    <property type="component" value="Unassembled WGS sequence"/>
</dbReference>
<organism evidence="1 2">
    <name type="scientific">Ruminococcus albus</name>
    <dbReference type="NCBI Taxonomy" id="1264"/>
    <lineage>
        <taxon>Bacteria</taxon>
        <taxon>Bacillati</taxon>
        <taxon>Bacillota</taxon>
        <taxon>Clostridia</taxon>
        <taxon>Eubacteriales</taxon>
        <taxon>Oscillospiraceae</taxon>
        <taxon>Ruminococcus</taxon>
    </lineage>
</organism>
<gene>
    <name evidence="1" type="ORF">SAMN02910406_03109</name>
</gene>
<protein>
    <submittedName>
        <fullName evidence="1">Uncharacterized protein</fullName>
    </submittedName>
</protein>
<dbReference type="EMBL" id="FOKQ01000035">
    <property type="protein sequence ID" value="SFD10437.1"/>
    <property type="molecule type" value="Genomic_DNA"/>
</dbReference>
<evidence type="ECO:0000313" key="1">
    <source>
        <dbReference type="EMBL" id="SFD10437.1"/>
    </source>
</evidence>
<dbReference type="RefSeq" id="WP_074962915.1">
    <property type="nucleotide sequence ID" value="NZ_FOKQ01000035.1"/>
</dbReference>